<organism evidence="1 2">
    <name type="scientific">Pseudomonas phage Psa21</name>
    <dbReference type="NCBI Taxonomy" id="2530023"/>
    <lineage>
        <taxon>Viruses</taxon>
        <taxon>Duplodnaviria</taxon>
        <taxon>Heunggongvirae</taxon>
        <taxon>Uroviricota</taxon>
        <taxon>Caudoviricetes</taxon>
        <taxon>Chimalliviridae</taxon>
        <taxon>Tepukevirus</taxon>
        <taxon>Tepukevirus Psa21</taxon>
    </lineage>
</organism>
<gene>
    <name evidence="1" type="ORF">PSA21_256</name>
</gene>
<accession>A0A481W518</accession>
<keyword evidence="2" id="KW-1185">Reference proteome</keyword>
<protein>
    <submittedName>
        <fullName evidence="1">Uncharacterized protein</fullName>
    </submittedName>
</protein>
<name>A0A481W518_9CAUD</name>
<dbReference type="EMBL" id="MK552327">
    <property type="protein sequence ID" value="QBJ02782.1"/>
    <property type="molecule type" value="Genomic_DNA"/>
</dbReference>
<proteinExistence type="predicted"/>
<sequence length="140" mass="15741">MVERTSEEKAMARALVKLREYLRSQSKSTTGVVTRKISGNGRELLVGIAKSGSMTVTLQMGKSHYYTSMNTEQEVHLQYTVPIPKWDPDQDQIVNILKSAFKRFYPEYNVKAKTTSAATIAKRLIPEGYASSINTDYSGR</sequence>
<evidence type="ECO:0000313" key="1">
    <source>
        <dbReference type="EMBL" id="QBJ02782.1"/>
    </source>
</evidence>
<evidence type="ECO:0000313" key="2">
    <source>
        <dbReference type="Proteomes" id="UP000294134"/>
    </source>
</evidence>
<dbReference type="Proteomes" id="UP000294134">
    <property type="component" value="Segment"/>
</dbReference>
<reference evidence="1 2" key="1">
    <citation type="submission" date="2019-02" db="EMBL/GenBank/DDBJ databases">
        <authorList>
            <person name="Frampton R.A."/>
            <person name="Wojtus J.K."/>
            <person name="Fineran P.C."/>
            <person name="Hendrickson H.L."/>
        </authorList>
    </citation>
    <scope>NUCLEOTIDE SEQUENCE [LARGE SCALE GENOMIC DNA]</scope>
</reference>